<organism evidence="2 3">
    <name type="scientific">Otus sunia</name>
    <name type="common">Oriental scops-owl</name>
    <dbReference type="NCBI Taxonomy" id="257818"/>
    <lineage>
        <taxon>Eukaryota</taxon>
        <taxon>Metazoa</taxon>
        <taxon>Chordata</taxon>
        <taxon>Craniata</taxon>
        <taxon>Vertebrata</taxon>
        <taxon>Euteleostomi</taxon>
        <taxon>Archelosauria</taxon>
        <taxon>Archosauria</taxon>
        <taxon>Dinosauria</taxon>
        <taxon>Saurischia</taxon>
        <taxon>Theropoda</taxon>
        <taxon>Coelurosauria</taxon>
        <taxon>Aves</taxon>
        <taxon>Neognathae</taxon>
        <taxon>Neoaves</taxon>
        <taxon>Telluraves</taxon>
        <taxon>Strigiformes</taxon>
        <taxon>Strigidae</taxon>
        <taxon>Otus</taxon>
    </lineage>
</organism>
<accession>A0A8C8AD46</accession>
<sequence length="39" mass="4373">MAHARRRRPHRRVMAAGGRGWFLSLALGVSFLKCLLIPA</sequence>
<evidence type="ECO:0000256" key="1">
    <source>
        <dbReference type="SAM" id="Phobius"/>
    </source>
</evidence>
<dbReference type="Proteomes" id="UP000694552">
    <property type="component" value="Unplaced"/>
</dbReference>
<name>A0A8C8AD46_9STRI</name>
<proteinExistence type="predicted"/>
<keyword evidence="1" id="KW-0812">Transmembrane</keyword>
<keyword evidence="1" id="KW-1133">Transmembrane helix</keyword>
<dbReference type="AlphaFoldDB" id="A0A8C8AD46"/>
<feature type="transmembrane region" description="Helical" evidence="1">
    <location>
        <begin position="21"/>
        <end position="38"/>
    </location>
</feature>
<evidence type="ECO:0000313" key="3">
    <source>
        <dbReference type="Proteomes" id="UP000694552"/>
    </source>
</evidence>
<dbReference type="Ensembl" id="ENSOSUT00000003970.1">
    <property type="protein sequence ID" value="ENSOSUP00000003851.1"/>
    <property type="gene ID" value="ENSOSUG00000002799.1"/>
</dbReference>
<keyword evidence="3" id="KW-1185">Reference proteome</keyword>
<reference evidence="2" key="1">
    <citation type="submission" date="2025-08" db="UniProtKB">
        <authorList>
            <consortium name="Ensembl"/>
        </authorList>
    </citation>
    <scope>IDENTIFICATION</scope>
</reference>
<protein>
    <submittedName>
        <fullName evidence="2">Uncharacterized protein</fullName>
    </submittedName>
</protein>
<reference evidence="2" key="2">
    <citation type="submission" date="2025-09" db="UniProtKB">
        <authorList>
            <consortium name="Ensembl"/>
        </authorList>
    </citation>
    <scope>IDENTIFICATION</scope>
</reference>
<evidence type="ECO:0000313" key="2">
    <source>
        <dbReference type="Ensembl" id="ENSOSUP00000003851.1"/>
    </source>
</evidence>
<keyword evidence="1" id="KW-0472">Membrane</keyword>